<dbReference type="EC" id="1.2.1.16" evidence="6"/>
<dbReference type="InterPro" id="IPR016163">
    <property type="entry name" value="Ald_DH_C"/>
</dbReference>
<dbReference type="InterPro" id="IPR016162">
    <property type="entry name" value="Ald_DH_N"/>
</dbReference>
<evidence type="ECO:0000313" key="11">
    <source>
        <dbReference type="Proteomes" id="UP000279259"/>
    </source>
</evidence>
<dbReference type="InterPro" id="IPR015590">
    <property type="entry name" value="Aldehyde_DH_dom"/>
</dbReference>
<comment type="catalytic activity">
    <reaction evidence="5">
        <text>succinate semialdehyde + NAD(+) + H2O = succinate + NADH + 2 H(+)</text>
        <dbReference type="Rhea" id="RHEA:13217"/>
        <dbReference type="ChEBI" id="CHEBI:15377"/>
        <dbReference type="ChEBI" id="CHEBI:15378"/>
        <dbReference type="ChEBI" id="CHEBI:30031"/>
        <dbReference type="ChEBI" id="CHEBI:57540"/>
        <dbReference type="ChEBI" id="CHEBI:57706"/>
        <dbReference type="ChEBI" id="CHEBI:57945"/>
        <dbReference type="EC" id="1.2.1.16"/>
    </reaction>
</comment>
<evidence type="ECO:0000256" key="7">
    <source>
        <dbReference type="PROSITE-ProRule" id="PRU10007"/>
    </source>
</evidence>
<dbReference type="PROSITE" id="PS00687">
    <property type="entry name" value="ALDEHYDE_DEHYDR_GLU"/>
    <property type="match status" value="1"/>
</dbReference>
<dbReference type="PANTHER" id="PTHR43353:SF10">
    <property type="entry name" value="SUCCINATE-SEMIALDEHYDE DEHYDROGENASE (NADP+)"/>
    <property type="match status" value="1"/>
</dbReference>
<evidence type="ECO:0000256" key="3">
    <source>
        <dbReference type="ARBA" id="ARBA00023002"/>
    </source>
</evidence>
<reference evidence="10 11" key="1">
    <citation type="submission" date="2018-11" db="EMBL/GenBank/DDBJ databases">
        <title>Genome sequence of Saitozyma podzolica DSM 27192.</title>
        <authorList>
            <person name="Aliyu H."/>
            <person name="Gorte O."/>
            <person name="Ochsenreither K."/>
        </authorList>
    </citation>
    <scope>NUCLEOTIDE SEQUENCE [LARGE SCALE GENOMIC DNA]</scope>
    <source>
        <strain evidence="10 11">DSM 27192</strain>
    </source>
</reference>
<comment type="catalytic activity">
    <reaction evidence="4">
        <text>succinate semialdehyde + NADP(+) + H2O = succinate + NADPH + 2 H(+)</text>
        <dbReference type="Rhea" id="RHEA:13213"/>
        <dbReference type="ChEBI" id="CHEBI:15377"/>
        <dbReference type="ChEBI" id="CHEBI:15378"/>
        <dbReference type="ChEBI" id="CHEBI:30031"/>
        <dbReference type="ChEBI" id="CHEBI:57706"/>
        <dbReference type="ChEBI" id="CHEBI:57783"/>
        <dbReference type="ChEBI" id="CHEBI:58349"/>
        <dbReference type="EC" id="1.2.1.16"/>
    </reaction>
</comment>
<dbReference type="OrthoDB" id="310895at2759"/>
<dbReference type="EMBL" id="RSCD01000011">
    <property type="protein sequence ID" value="RSH90258.1"/>
    <property type="molecule type" value="Genomic_DNA"/>
</dbReference>
<feature type="active site" evidence="7">
    <location>
        <position position="269"/>
    </location>
</feature>
<dbReference type="InterPro" id="IPR016161">
    <property type="entry name" value="Ald_DH/histidinol_DH"/>
</dbReference>
<dbReference type="Proteomes" id="UP000279259">
    <property type="component" value="Unassembled WGS sequence"/>
</dbReference>
<sequence>MSNWPKITKENPLGLDDPTLLVQNGVINGKKVNAEDGKTFNVEDPATGKVIGTCPEMTLSDTRRAIQVAHDTFKTFRTTTPAQRQQWLANFHRLVEDNLKDIARLIVWENGKSWTDAMAEATYAASFLSWFAGEALRSNGTTIPCSLPGTRNFTVKQPVGVCALLVPWNFPAAMIARKIGPVLATGCTAVIKVPSETPYTNLAIMELAQRAGVPDGVLNVVTCEANLQDIGKELTTNPLIKKVSFTGSTRVGKILAANASGTLKKMSLELGGNAPLIVFEDADLDTAVAGTIASKFRGSGQTCVCANRIYVHDAIYDKFASALADKVKQFKVGPGFDEGVTHGPLIHMRQADKVQEHVDDAVSKGAKILVGGKRGERTAYFPTVLADVSTECLLNGEETFGPLAALIRFKTEEEVIALANDSEVGLAGYFFSQDSDRIWRVAEALEVGMVGANTGAISQAVIPFGGIKESGYGKEGAHEGTEEYMVTKLITLGSRIKK</sequence>
<dbReference type="GO" id="GO:0005737">
    <property type="term" value="C:cytoplasm"/>
    <property type="evidence" value="ECO:0007669"/>
    <property type="project" value="TreeGrafter"/>
</dbReference>
<comment type="pathway">
    <text evidence="1">Amino-acid degradation; 4-aminobutanoate degradation.</text>
</comment>
<evidence type="ECO:0000256" key="6">
    <source>
        <dbReference type="ARBA" id="ARBA00067047"/>
    </source>
</evidence>
<evidence type="ECO:0000256" key="2">
    <source>
        <dbReference type="ARBA" id="ARBA00009986"/>
    </source>
</evidence>
<dbReference type="PANTHER" id="PTHR43353">
    <property type="entry name" value="SUCCINATE-SEMIALDEHYDE DEHYDROGENASE, MITOCHONDRIAL"/>
    <property type="match status" value="1"/>
</dbReference>
<dbReference type="FunFam" id="3.40.605.10:FF:000005">
    <property type="entry name" value="Succinate-semialdehyde dehydrogenase I"/>
    <property type="match status" value="1"/>
</dbReference>
<name>A0A427YGP3_9TREE</name>
<feature type="domain" description="Aldehyde dehydrogenase" evidence="9">
    <location>
        <begin position="35"/>
        <end position="489"/>
    </location>
</feature>
<accession>A0A427YGP3</accession>
<evidence type="ECO:0000256" key="1">
    <source>
        <dbReference type="ARBA" id="ARBA00005176"/>
    </source>
</evidence>
<organism evidence="10 11">
    <name type="scientific">Saitozyma podzolica</name>
    <dbReference type="NCBI Taxonomy" id="1890683"/>
    <lineage>
        <taxon>Eukaryota</taxon>
        <taxon>Fungi</taxon>
        <taxon>Dikarya</taxon>
        <taxon>Basidiomycota</taxon>
        <taxon>Agaricomycotina</taxon>
        <taxon>Tremellomycetes</taxon>
        <taxon>Tremellales</taxon>
        <taxon>Trimorphomycetaceae</taxon>
        <taxon>Saitozyma</taxon>
    </lineage>
</organism>
<evidence type="ECO:0000256" key="4">
    <source>
        <dbReference type="ARBA" id="ARBA00050387"/>
    </source>
</evidence>
<gene>
    <name evidence="10" type="primary">UGA2_1</name>
    <name evidence="10" type="ORF">EHS25_001592</name>
</gene>
<dbReference type="STRING" id="1890683.A0A427YGP3"/>
<dbReference type="FunFam" id="3.40.309.10:FF:000004">
    <property type="entry name" value="Succinate-semialdehyde dehydrogenase I"/>
    <property type="match status" value="1"/>
</dbReference>
<evidence type="ECO:0000256" key="5">
    <source>
        <dbReference type="ARBA" id="ARBA00052698"/>
    </source>
</evidence>
<evidence type="ECO:0000313" key="10">
    <source>
        <dbReference type="EMBL" id="RSH90258.1"/>
    </source>
</evidence>
<dbReference type="SUPFAM" id="SSF53720">
    <property type="entry name" value="ALDH-like"/>
    <property type="match status" value="1"/>
</dbReference>
<dbReference type="InterPro" id="IPR029510">
    <property type="entry name" value="Ald_DH_CS_GLU"/>
</dbReference>
<keyword evidence="3 8" id="KW-0560">Oxidoreductase</keyword>
<evidence type="ECO:0000259" key="9">
    <source>
        <dbReference type="Pfam" id="PF00171"/>
    </source>
</evidence>
<keyword evidence="11" id="KW-1185">Reference proteome</keyword>
<dbReference type="CDD" id="cd07103">
    <property type="entry name" value="ALDH_F5_SSADH_GabD"/>
    <property type="match status" value="1"/>
</dbReference>
<dbReference type="Pfam" id="PF00171">
    <property type="entry name" value="Aldedh"/>
    <property type="match status" value="1"/>
</dbReference>
<comment type="similarity">
    <text evidence="2 8">Belongs to the aldehyde dehydrogenase family.</text>
</comment>
<dbReference type="GO" id="GO:0004777">
    <property type="term" value="F:succinate-semialdehyde dehydrogenase (NAD+) activity"/>
    <property type="evidence" value="ECO:0007669"/>
    <property type="project" value="TreeGrafter"/>
</dbReference>
<proteinExistence type="inferred from homology"/>
<dbReference type="Gene3D" id="3.40.605.10">
    <property type="entry name" value="Aldehyde Dehydrogenase, Chain A, domain 1"/>
    <property type="match status" value="1"/>
</dbReference>
<evidence type="ECO:0000256" key="8">
    <source>
        <dbReference type="RuleBase" id="RU003345"/>
    </source>
</evidence>
<dbReference type="Gene3D" id="3.40.309.10">
    <property type="entry name" value="Aldehyde Dehydrogenase, Chain A, domain 2"/>
    <property type="match status" value="1"/>
</dbReference>
<protein>
    <recommendedName>
        <fullName evidence="6">succinate-semialdehyde dehydrogenase [NAD(P)(+)]</fullName>
        <ecNumber evidence="6">1.2.1.16</ecNumber>
    </recommendedName>
</protein>
<comment type="caution">
    <text evidence="10">The sequence shown here is derived from an EMBL/GenBank/DDBJ whole genome shotgun (WGS) entry which is preliminary data.</text>
</comment>
<dbReference type="GO" id="GO:0009450">
    <property type="term" value="P:gamma-aminobutyric acid catabolic process"/>
    <property type="evidence" value="ECO:0007669"/>
    <property type="project" value="TreeGrafter"/>
</dbReference>
<dbReference type="InterPro" id="IPR050740">
    <property type="entry name" value="Aldehyde_DH_Superfamily"/>
</dbReference>
<dbReference type="AlphaFoldDB" id="A0A427YGP3"/>